<evidence type="ECO:0000313" key="2">
    <source>
        <dbReference type="EMBL" id="CAB3242151.1"/>
    </source>
</evidence>
<dbReference type="InterPro" id="IPR036623">
    <property type="entry name" value="Hemimethylated_DNA-bd_sf"/>
</dbReference>
<dbReference type="Pfam" id="PF13369">
    <property type="entry name" value="Transglut_core2"/>
    <property type="match status" value="1"/>
</dbReference>
<dbReference type="CDD" id="cd09917">
    <property type="entry name" value="F-box_SF"/>
    <property type="match status" value="1"/>
</dbReference>
<dbReference type="GO" id="GO:0003677">
    <property type="term" value="F:DNA binding"/>
    <property type="evidence" value="ECO:0007669"/>
    <property type="project" value="InterPro"/>
</dbReference>
<dbReference type="NCBIfam" id="TIGR02097">
    <property type="entry name" value="yccV"/>
    <property type="match status" value="1"/>
</dbReference>
<dbReference type="Gene3D" id="1.20.1280.50">
    <property type="match status" value="1"/>
</dbReference>
<evidence type="ECO:0000313" key="3">
    <source>
        <dbReference type="Proteomes" id="UP000494256"/>
    </source>
</evidence>
<protein>
    <recommendedName>
        <fullName evidence="1">F-box domain-containing protein</fullName>
    </recommendedName>
</protein>
<dbReference type="Pfam" id="PF08755">
    <property type="entry name" value="YccV-like"/>
    <property type="match status" value="1"/>
</dbReference>
<dbReference type="SMART" id="SM00256">
    <property type="entry name" value="FBOX"/>
    <property type="match status" value="1"/>
</dbReference>
<dbReference type="PANTHER" id="PTHR31350">
    <property type="entry name" value="SI:DKEY-261L7.2"/>
    <property type="match status" value="1"/>
</dbReference>
<reference evidence="2 3" key="1">
    <citation type="submission" date="2020-04" db="EMBL/GenBank/DDBJ databases">
        <authorList>
            <person name="Wallbank WR R."/>
            <person name="Pardo Diaz C."/>
            <person name="Kozak K."/>
            <person name="Martin S."/>
            <person name="Jiggins C."/>
            <person name="Moest M."/>
            <person name="Warren A I."/>
            <person name="Byers J.R.P. K."/>
            <person name="Montejo-Kovacevich G."/>
            <person name="Yen C E."/>
        </authorList>
    </citation>
    <scope>NUCLEOTIDE SEQUENCE [LARGE SCALE GENOMIC DNA]</scope>
</reference>
<dbReference type="InterPro" id="IPR001810">
    <property type="entry name" value="F-box_dom"/>
</dbReference>
<dbReference type="EMBL" id="CADEBD010000312">
    <property type="protein sequence ID" value="CAB3242151.1"/>
    <property type="molecule type" value="Genomic_DNA"/>
</dbReference>
<dbReference type="OrthoDB" id="18786at2759"/>
<dbReference type="Gene3D" id="2.30.30.390">
    <property type="entry name" value="Hemimethylated DNA-binding domain"/>
    <property type="match status" value="1"/>
</dbReference>
<dbReference type="SUPFAM" id="SSF81383">
    <property type="entry name" value="F-box domain"/>
    <property type="match status" value="1"/>
</dbReference>
<organism evidence="2 3">
    <name type="scientific">Arctia plantaginis</name>
    <name type="common">Wood tiger moth</name>
    <name type="synonym">Phalaena plantaginis</name>
    <dbReference type="NCBI Taxonomy" id="874455"/>
    <lineage>
        <taxon>Eukaryota</taxon>
        <taxon>Metazoa</taxon>
        <taxon>Ecdysozoa</taxon>
        <taxon>Arthropoda</taxon>
        <taxon>Hexapoda</taxon>
        <taxon>Insecta</taxon>
        <taxon>Pterygota</taxon>
        <taxon>Neoptera</taxon>
        <taxon>Endopterygota</taxon>
        <taxon>Lepidoptera</taxon>
        <taxon>Glossata</taxon>
        <taxon>Ditrysia</taxon>
        <taxon>Noctuoidea</taxon>
        <taxon>Erebidae</taxon>
        <taxon>Arctiinae</taxon>
        <taxon>Arctia</taxon>
    </lineage>
</organism>
<sequence>MEEETEVASFKLLPNEIISMILQNLPCRDIISFGSTCKRYHELVNTNQYIWKEKFREILPSKISEVVEKYGDGNWFDEMKRFYVVKQAVYKELMSMSPKFYWRTSEVTLEDIRNFFFLAVSHNVNYHYVVYVLQDIAHRGNKCAEQNIYENFRTLDEHRFIQQSTTNERPFTLTDVYYAKIVVRYLTQTFLTLKWTQCHAKQELTSEVVLNFFVQWTDPISMHPDEKVKACIDILVEKVERLFPNDAYTASKGCYNIRDKLAQGLLSEKLVLEGVRDVLYRQHHLTVMAGSSLHGLDIVKVFYNRCGNLIVAAVIFQAVARGCGVHVELIAFPNHLFLEWRSPMQRTLTYKIDLESGELIPQGRCPFAPSTYRQEYKYSPDEFLQYIVTAFLMTMGAIKNWYTQNAIFLLDFLSNNINDDNPYRDFLPSLHAMMDFESEPDLSKPLELEYIHDELLNILDTLSNINKPPTHFDREIEVKHYHSSVTFAVGMLAYHKKYDYLCVVRGWDLNCTTDWRRHVEAKDLEFGIRQPFYSVIAVDQSERYVAQENLIHVDRPTRLYHLEDVIAKEFSHFDGYCYVPNAEKHSEYPEDEAIRQMYRSRAEQRAEELREALKLGSAG</sequence>
<dbReference type="PANTHER" id="PTHR31350:SF21">
    <property type="entry name" value="F-BOX ONLY PROTEIN 21"/>
    <property type="match status" value="1"/>
</dbReference>
<accession>A0A8S1A1U7</accession>
<gene>
    <name evidence="2" type="ORF">APLA_LOCUS9829</name>
</gene>
<dbReference type="SUPFAM" id="SSF141255">
    <property type="entry name" value="YccV-like"/>
    <property type="match status" value="1"/>
</dbReference>
<dbReference type="InterPro" id="IPR032698">
    <property type="entry name" value="SirB1_N"/>
</dbReference>
<dbReference type="InterPro" id="IPR011722">
    <property type="entry name" value="Hemimethylated_DNA-bd_dom"/>
</dbReference>
<dbReference type="AlphaFoldDB" id="A0A8S1A1U7"/>
<feature type="domain" description="F-box" evidence="1">
    <location>
        <begin position="7"/>
        <end position="54"/>
    </location>
</feature>
<dbReference type="Pfam" id="PF12937">
    <property type="entry name" value="F-box-like"/>
    <property type="match status" value="1"/>
</dbReference>
<proteinExistence type="predicted"/>
<dbReference type="InterPro" id="IPR036047">
    <property type="entry name" value="F-box-like_dom_sf"/>
</dbReference>
<evidence type="ECO:0000259" key="1">
    <source>
        <dbReference type="PROSITE" id="PS50181"/>
    </source>
</evidence>
<dbReference type="Proteomes" id="UP000494256">
    <property type="component" value="Unassembled WGS sequence"/>
</dbReference>
<dbReference type="PROSITE" id="PS50181">
    <property type="entry name" value="FBOX"/>
    <property type="match status" value="1"/>
</dbReference>
<dbReference type="SMART" id="SM00992">
    <property type="entry name" value="YccV-like"/>
    <property type="match status" value="1"/>
</dbReference>
<comment type="caution">
    <text evidence="2">The sequence shown here is derived from an EMBL/GenBank/DDBJ whole genome shotgun (WGS) entry which is preliminary data.</text>
</comment>
<name>A0A8S1A1U7_ARCPL</name>